<name>A0A644YJF2_9ZZZZ</name>
<organism evidence="1">
    <name type="scientific">bioreactor metagenome</name>
    <dbReference type="NCBI Taxonomy" id="1076179"/>
    <lineage>
        <taxon>unclassified sequences</taxon>
        <taxon>metagenomes</taxon>
        <taxon>ecological metagenomes</taxon>
    </lineage>
</organism>
<dbReference type="EMBL" id="VSSQ01005274">
    <property type="protein sequence ID" value="MPM28510.1"/>
    <property type="molecule type" value="Genomic_DNA"/>
</dbReference>
<dbReference type="Gene3D" id="1.25.10.10">
    <property type="entry name" value="Leucine-rich Repeat Variant"/>
    <property type="match status" value="1"/>
</dbReference>
<sequence>MRLLNENDSPLFRNLLFTSNWLKNGTTISPMRGEILKRIAAVLQNNQIPLPIRFRSIASLTLAKDPSIAALFNYLKNSPDDSIRQLCALGFGILNEEKFVSTLKLMADDTSREVQNIACLSLGRIWTQTAQDALVDVIFSGDDATRRICCEILALHAPEGHQMLKEITETDNFLAKKAAIYGLLMIKEDWVKPIFEKMSVEDTQWVVRDAAGFALEKFSSTYRYLPSPLLPILENPWTLAQAELYGIQLPAAGFPVDLLEKILTQGEEHDRSVALQYLLTQPNANLLNWLFSQIKQPQSVLTEEVVNALYSLGKRGVELSDN</sequence>
<gene>
    <name evidence="1" type="ORF">SDC9_75036</name>
</gene>
<dbReference type="SUPFAM" id="SSF48371">
    <property type="entry name" value="ARM repeat"/>
    <property type="match status" value="1"/>
</dbReference>
<comment type="caution">
    <text evidence="1">The sequence shown here is derived from an EMBL/GenBank/DDBJ whole genome shotgun (WGS) entry which is preliminary data.</text>
</comment>
<evidence type="ECO:0000313" key="1">
    <source>
        <dbReference type="EMBL" id="MPM28510.1"/>
    </source>
</evidence>
<dbReference type="AlphaFoldDB" id="A0A644YJF2"/>
<dbReference type="InterPro" id="IPR011989">
    <property type="entry name" value="ARM-like"/>
</dbReference>
<dbReference type="Pfam" id="PF13646">
    <property type="entry name" value="HEAT_2"/>
    <property type="match status" value="1"/>
</dbReference>
<dbReference type="InterPro" id="IPR016024">
    <property type="entry name" value="ARM-type_fold"/>
</dbReference>
<protein>
    <recommendedName>
        <fullName evidence="2">HEAT repeat domain-containing protein</fullName>
    </recommendedName>
</protein>
<evidence type="ECO:0008006" key="2">
    <source>
        <dbReference type="Google" id="ProtNLM"/>
    </source>
</evidence>
<proteinExistence type="predicted"/>
<reference evidence="1" key="1">
    <citation type="submission" date="2019-08" db="EMBL/GenBank/DDBJ databases">
        <authorList>
            <person name="Kucharzyk K."/>
            <person name="Murdoch R.W."/>
            <person name="Higgins S."/>
            <person name="Loffler F."/>
        </authorList>
    </citation>
    <scope>NUCLEOTIDE SEQUENCE</scope>
</reference>
<accession>A0A644YJF2</accession>